<dbReference type="Gene3D" id="3.90.70.10">
    <property type="entry name" value="Cysteine proteinases"/>
    <property type="match status" value="1"/>
</dbReference>
<evidence type="ECO:0000256" key="1">
    <source>
        <dbReference type="ARBA" id="ARBA00004141"/>
    </source>
</evidence>
<evidence type="ECO:0000256" key="10">
    <source>
        <dbReference type="SAM" id="Phobius"/>
    </source>
</evidence>
<sequence>MAQSFNTKLSAVAASYARLLGLKITETSLKRDLEENPYYPSLLGLSDTFDRYGIPNAAYRVEDLAMAPAPFVAYAQTEGNVRDFVLVTRQDGASVSVVYDKGGKAVSLSKEDFLKKFQKVVWMAEPGDYPGEPDFAEKRARERNLQVKKGVAIAAAVVGLLALVWMNGVSRTDALPYGFLLLTKLFGVAVSVLLLLYEMGSGGDFVKNICQGGGQRDCGAVLESKGASVAGLTWSEVGFFYFAATLSGLLFPGIPFQEKTSWLCWGSFLAVLYVPFSIYYQWRVAKQWCPLCLSVQSVLVLEAVWAFLEYQAPVNVIAAVPAVLFCAVWPVVGWFFLKPLWRKAKDSDQYRSSFRRLRANPDLFQGLLQQQPQAPEGLEHLGIVLGNPDASIRITKVCNPYCGPCAKAHPLLEQVLERNRNVQLRMVFSAKNDANDKKTPVVKHFLALARRGEPGLIQKALDDWYLSPQKDYDKFAEKYPLSEGEGKEEAAIEAMSQWCEKAEIAFTPTLFVNGHRLPEEYGAQELTEIF</sequence>
<organism evidence="12 13">
    <name type="scientific">Dinghuibacter silviterrae</name>
    <dbReference type="NCBI Taxonomy" id="1539049"/>
    <lineage>
        <taxon>Bacteria</taxon>
        <taxon>Pseudomonadati</taxon>
        <taxon>Bacteroidota</taxon>
        <taxon>Chitinophagia</taxon>
        <taxon>Chitinophagales</taxon>
        <taxon>Chitinophagaceae</taxon>
        <taxon>Dinghuibacter</taxon>
    </lineage>
</organism>
<dbReference type="InterPro" id="IPR012932">
    <property type="entry name" value="VKOR"/>
</dbReference>
<feature type="transmembrane region" description="Helical" evidence="10">
    <location>
        <begin position="150"/>
        <end position="168"/>
    </location>
</feature>
<evidence type="ECO:0000256" key="5">
    <source>
        <dbReference type="ARBA" id="ARBA00022989"/>
    </source>
</evidence>
<keyword evidence="13" id="KW-1185">Reference proteome</keyword>
<evidence type="ECO:0000259" key="11">
    <source>
        <dbReference type="SMART" id="SM00756"/>
    </source>
</evidence>
<feature type="transmembrane region" description="Helical" evidence="10">
    <location>
        <begin position="314"/>
        <end position="337"/>
    </location>
</feature>
<evidence type="ECO:0000256" key="3">
    <source>
        <dbReference type="ARBA" id="ARBA00022692"/>
    </source>
</evidence>
<evidence type="ECO:0000256" key="9">
    <source>
        <dbReference type="ARBA" id="ARBA00023284"/>
    </source>
</evidence>
<gene>
    <name evidence="12" type="ORF">EDB95_0162</name>
</gene>
<keyword evidence="9" id="KW-0676">Redox-active center</keyword>
<dbReference type="GO" id="GO:0008233">
    <property type="term" value="F:peptidase activity"/>
    <property type="evidence" value="ECO:0007669"/>
    <property type="project" value="InterPro"/>
</dbReference>
<keyword evidence="5 10" id="KW-1133">Transmembrane helix</keyword>
<proteinExistence type="inferred from homology"/>
<dbReference type="Gene3D" id="3.40.30.10">
    <property type="entry name" value="Glutaredoxin"/>
    <property type="match status" value="1"/>
</dbReference>
<dbReference type="GO" id="GO:0048038">
    <property type="term" value="F:quinone binding"/>
    <property type="evidence" value="ECO:0007669"/>
    <property type="project" value="UniProtKB-KW"/>
</dbReference>
<keyword evidence="6" id="KW-0560">Oxidoreductase</keyword>
<dbReference type="InterPro" id="IPR005074">
    <property type="entry name" value="Peptidase_C39"/>
</dbReference>
<feature type="transmembrane region" description="Helical" evidence="10">
    <location>
        <begin position="260"/>
        <end position="281"/>
    </location>
</feature>
<keyword evidence="3 10" id="KW-0812">Transmembrane</keyword>
<dbReference type="InterPro" id="IPR038354">
    <property type="entry name" value="VKOR_sf"/>
</dbReference>
<name>A0A4R8DP09_9BACT</name>
<evidence type="ECO:0000256" key="6">
    <source>
        <dbReference type="ARBA" id="ARBA00023002"/>
    </source>
</evidence>
<comment type="similarity">
    <text evidence="2">Belongs to the VKOR family.</text>
</comment>
<reference evidence="12 13" key="1">
    <citation type="submission" date="2019-03" db="EMBL/GenBank/DDBJ databases">
        <title>Genomic Encyclopedia of Type Strains, Phase IV (KMG-IV): sequencing the most valuable type-strain genomes for metagenomic binning, comparative biology and taxonomic classification.</title>
        <authorList>
            <person name="Goeker M."/>
        </authorList>
    </citation>
    <scope>NUCLEOTIDE SEQUENCE [LARGE SCALE GENOMIC DNA]</scope>
    <source>
        <strain evidence="12 13">DSM 100059</strain>
    </source>
</reference>
<feature type="domain" description="Vitamin K epoxide reductase" evidence="11">
    <location>
        <begin position="173"/>
        <end position="308"/>
    </location>
</feature>
<dbReference type="InterPro" id="IPR036249">
    <property type="entry name" value="Thioredoxin-like_sf"/>
</dbReference>
<dbReference type="Pfam" id="PF07884">
    <property type="entry name" value="VKOR"/>
    <property type="match status" value="1"/>
</dbReference>
<dbReference type="GO" id="GO:0006508">
    <property type="term" value="P:proteolysis"/>
    <property type="evidence" value="ECO:0007669"/>
    <property type="project" value="InterPro"/>
</dbReference>
<comment type="subcellular location">
    <subcellularLocation>
        <location evidence="1">Membrane</location>
        <topology evidence="1">Multi-pass membrane protein</topology>
    </subcellularLocation>
</comment>
<dbReference type="RefSeq" id="WP_133989634.1">
    <property type="nucleotide sequence ID" value="NZ_SODV01000001.1"/>
</dbReference>
<dbReference type="Gene3D" id="1.20.1440.130">
    <property type="entry name" value="VKOR domain"/>
    <property type="match status" value="1"/>
</dbReference>
<evidence type="ECO:0000256" key="4">
    <source>
        <dbReference type="ARBA" id="ARBA00022719"/>
    </source>
</evidence>
<dbReference type="Pfam" id="PF13462">
    <property type="entry name" value="Thioredoxin_4"/>
    <property type="match status" value="1"/>
</dbReference>
<keyword evidence="4" id="KW-0874">Quinone</keyword>
<keyword evidence="7 10" id="KW-0472">Membrane</keyword>
<dbReference type="CDD" id="cd12921">
    <property type="entry name" value="VKOR_4"/>
    <property type="match status" value="1"/>
</dbReference>
<dbReference type="AlphaFoldDB" id="A0A4R8DP09"/>
<dbReference type="EMBL" id="SODV01000001">
    <property type="protein sequence ID" value="TDW99154.1"/>
    <property type="molecule type" value="Genomic_DNA"/>
</dbReference>
<keyword evidence="8" id="KW-1015">Disulfide bond</keyword>
<dbReference type="InterPro" id="IPR012336">
    <property type="entry name" value="Thioredoxin-like_fold"/>
</dbReference>
<evidence type="ECO:0000313" key="13">
    <source>
        <dbReference type="Proteomes" id="UP000294498"/>
    </source>
</evidence>
<dbReference type="SMART" id="SM00756">
    <property type="entry name" value="VKc"/>
    <property type="match status" value="1"/>
</dbReference>
<dbReference type="Proteomes" id="UP000294498">
    <property type="component" value="Unassembled WGS sequence"/>
</dbReference>
<accession>A0A4R8DP09</accession>
<dbReference type="GO" id="GO:0005524">
    <property type="term" value="F:ATP binding"/>
    <property type="evidence" value="ECO:0007669"/>
    <property type="project" value="InterPro"/>
</dbReference>
<evidence type="ECO:0000256" key="8">
    <source>
        <dbReference type="ARBA" id="ARBA00023157"/>
    </source>
</evidence>
<dbReference type="Pfam" id="PF03412">
    <property type="entry name" value="Peptidase_C39"/>
    <property type="match status" value="1"/>
</dbReference>
<evidence type="ECO:0000256" key="7">
    <source>
        <dbReference type="ARBA" id="ARBA00023136"/>
    </source>
</evidence>
<dbReference type="GO" id="GO:0016491">
    <property type="term" value="F:oxidoreductase activity"/>
    <property type="evidence" value="ECO:0007669"/>
    <property type="project" value="UniProtKB-KW"/>
</dbReference>
<feature type="transmembrane region" description="Helical" evidence="10">
    <location>
        <begin position="174"/>
        <end position="197"/>
    </location>
</feature>
<evidence type="ECO:0000313" key="12">
    <source>
        <dbReference type="EMBL" id="TDW99154.1"/>
    </source>
</evidence>
<comment type="caution">
    <text evidence="12">The sequence shown here is derived from an EMBL/GenBank/DDBJ whole genome shotgun (WGS) entry which is preliminary data.</text>
</comment>
<protein>
    <submittedName>
        <fullName evidence="12">Putative membrane protein</fullName>
    </submittedName>
</protein>
<dbReference type="OrthoDB" id="1100563at2"/>
<evidence type="ECO:0000256" key="2">
    <source>
        <dbReference type="ARBA" id="ARBA00006214"/>
    </source>
</evidence>
<dbReference type="SUPFAM" id="SSF52833">
    <property type="entry name" value="Thioredoxin-like"/>
    <property type="match status" value="1"/>
</dbReference>
<feature type="transmembrane region" description="Helical" evidence="10">
    <location>
        <begin position="232"/>
        <end position="254"/>
    </location>
</feature>
<dbReference type="GO" id="GO:0016020">
    <property type="term" value="C:membrane"/>
    <property type="evidence" value="ECO:0007669"/>
    <property type="project" value="UniProtKB-SubCell"/>
</dbReference>